<evidence type="ECO:0000313" key="3">
    <source>
        <dbReference type="EMBL" id="MFC3136603.1"/>
    </source>
</evidence>
<sequence length="1071" mass="117565">MRYTLVFGALTLALTGCGGGSSDEGDNSGGVTPPPTPTLYQASTQTGTGGQLQPISLEVESGKQGSFTIAPDSGYVLEQISGCGGNLDGNTYTTSNMTADCDISASFITNAENAVRQQSHKLASAEELIAYARGAINTSEEKRKDLVDQIFQDVSQLTWHPTHDSITFTGFLPESTFTLLPSNINGNGDSAVRGLVMVSELDGNRSAAMGSNLFSVNRSTETDTLLKGLIGWLTQGNDTKDGLSIVTAQMPSRADSWYFPHNEGIRSWLAEHYPDAHVINDANSCDYAALGTCIDTLKPDLIVLSDIDRESLGHQGIKDAVEKAQSEGIPLLLSNYRRHASDMLSPLYQQMGLATYGNYWQKLQVSDLSVATIKQDDVNLRGVDTLLANMQSGNFTTSLLDNCRGNFINCNEAEFTRDFKGGADWLRNAAATLDRAATNAFTLDSANTLKASLLLADKYRETIDYPIAWEEHQAWQQAMFSDWLVNYARPNNSAQPDLGEYITERGNLSKGSDAHYQHPETTSGRKTISVPYPNQWTTTGWYVLPGQTVTLTRHDTHSSSVEIKLNYHRPNTNRAFEQKIYRGPLELATQRLPLTAGESISFSSPYGGPLYLYFRGGEGEQSADVSASGIALHPAIMDFSDQAQFQAFNDRLAQTELPHIDLRSFGAEQHMRRDKFENAIGGSIPDVNALLTSISEDHINAVYTLAGYKIQGKTLAQSLPADVSQACVNLLGPECLDEALHTRSIIQHANYDQNAHCGWGCSGNPWDAGWNISPTGWGDNHELGHNLQTNKLNVQYASEANTDNWAGYGSRAGENSNNIFPYVVKWQAHYLRDGNTDVITDGHMNHKDLFYVFMSDATETKNSAGERVVLGANCNVLDQGSSRYEAPWYSNNYAIHNGYRMAFYIQMALRAHGMEMTDGTKLANGFNIFTLLYQHQRIFGHHAQNAEQWDANKDQLGFGLFPYQGHTVYGGRSVRDIPGNDFMLVSLSRLTGMDWRSHFDLLGLRYSSLAATQTQANSSKGVLPMGMYILETDLPPANMSEGLTFLPLSVIDGTTVWRDGSSPSNCPVPQA</sequence>
<organism evidence="3 4">
    <name type="scientific">Shewanella submarina</name>
    <dbReference type="NCBI Taxonomy" id="2016376"/>
    <lineage>
        <taxon>Bacteria</taxon>
        <taxon>Pseudomonadati</taxon>
        <taxon>Pseudomonadota</taxon>
        <taxon>Gammaproteobacteria</taxon>
        <taxon>Alteromonadales</taxon>
        <taxon>Shewanellaceae</taxon>
        <taxon>Shewanella</taxon>
    </lineage>
</organism>
<dbReference type="EC" id="3.4.24.-" evidence="3"/>
<protein>
    <submittedName>
        <fullName evidence="3">ImpA family metalloprotease</fullName>
        <ecNumber evidence="3">3.4.24.-</ecNumber>
    </submittedName>
</protein>
<dbReference type="Pfam" id="PF17291">
    <property type="entry name" value="M60-like_N"/>
    <property type="match status" value="1"/>
</dbReference>
<dbReference type="EMBL" id="JBHRTD010000001">
    <property type="protein sequence ID" value="MFC3136603.1"/>
    <property type="molecule type" value="Genomic_DNA"/>
</dbReference>
<keyword evidence="3" id="KW-0645">Protease</keyword>
<dbReference type="NCBIfam" id="NF038322">
    <property type="entry name" value="ImpA_fam_HExGH"/>
    <property type="match status" value="1"/>
</dbReference>
<gene>
    <name evidence="3" type="ORF">ACFOE0_00160</name>
</gene>
<dbReference type="Gene3D" id="2.60.120.1250">
    <property type="entry name" value="Peptidase M60, enhancin-like domain 1"/>
    <property type="match status" value="1"/>
</dbReference>
<dbReference type="PROSITE" id="PS51723">
    <property type="entry name" value="PEPTIDASE_M60"/>
    <property type="match status" value="1"/>
</dbReference>
<accession>A0ABV7G7G3</accession>
<dbReference type="SMART" id="SM01276">
    <property type="entry name" value="M60-like"/>
    <property type="match status" value="1"/>
</dbReference>
<dbReference type="Gene3D" id="1.10.390.30">
    <property type="entry name" value="Peptidase M60, enhancin-like domain 3"/>
    <property type="match status" value="1"/>
</dbReference>
<dbReference type="InterPro" id="IPR042279">
    <property type="entry name" value="Pep_M60_3"/>
</dbReference>
<feature type="compositionally biased region" description="Polar residues" evidence="1">
    <location>
        <begin position="38"/>
        <end position="51"/>
    </location>
</feature>
<dbReference type="GO" id="GO:0008237">
    <property type="term" value="F:metallopeptidase activity"/>
    <property type="evidence" value="ECO:0007669"/>
    <property type="project" value="UniProtKB-KW"/>
</dbReference>
<dbReference type="Pfam" id="PF18642">
    <property type="entry name" value="IMPa_helical"/>
    <property type="match status" value="1"/>
</dbReference>
<keyword evidence="4" id="KW-1185">Reference proteome</keyword>
<evidence type="ECO:0000313" key="4">
    <source>
        <dbReference type="Proteomes" id="UP001595621"/>
    </source>
</evidence>
<dbReference type="InterPro" id="IPR031161">
    <property type="entry name" value="Peptidase_M60_dom"/>
</dbReference>
<name>A0ABV7G7G3_9GAMM</name>
<evidence type="ECO:0000259" key="2">
    <source>
        <dbReference type="PROSITE" id="PS51723"/>
    </source>
</evidence>
<dbReference type="InterPro" id="IPR035423">
    <property type="entry name" value="M60-like_N"/>
</dbReference>
<reference evidence="4" key="1">
    <citation type="journal article" date="2019" name="Int. J. Syst. Evol. Microbiol.">
        <title>The Global Catalogue of Microorganisms (GCM) 10K type strain sequencing project: providing services to taxonomists for standard genome sequencing and annotation.</title>
        <authorList>
            <consortium name="The Broad Institute Genomics Platform"/>
            <consortium name="The Broad Institute Genome Sequencing Center for Infectious Disease"/>
            <person name="Wu L."/>
            <person name="Ma J."/>
        </authorList>
    </citation>
    <scope>NUCLEOTIDE SEQUENCE [LARGE SCALE GENOMIC DNA]</scope>
    <source>
        <strain evidence="4">KCTC 52277</strain>
    </source>
</reference>
<dbReference type="PROSITE" id="PS51257">
    <property type="entry name" value="PROKAR_LIPOPROTEIN"/>
    <property type="match status" value="1"/>
</dbReference>
<feature type="region of interest" description="Disordered" evidence="1">
    <location>
        <begin position="19"/>
        <end position="51"/>
    </location>
</feature>
<keyword evidence="3" id="KW-0482">Metalloprotease</keyword>
<dbReference type="Proteomes" id="UP001595621">
    <property type="component" value="Unassembled WGS sequence"/>
</dbReference>
<feature type="region of interest" description="Disordered" evidence="1">
    <location>
        <begin position="510"/>
        <end position="529"/>
    </location>
</feature>
<evidence type="ECO:0000256" key="1">
    <source>
        <dbReference type="SAM" id="MobiDB-lite"/>
    </source>
</evidence>
<dbReference type="RefSeq" id="WP_248936408.1">
    <property type="nucleotide sequence ID" value="NZ_JAKILF010000005.1"/>
</dbReference>
<proteinExistence type="predicted"/>
<feature type="domain" description="Peptidase M60" evidence="2">
    <location>
        <begin position="534"/>
        <end position="859"/>
    </location>
</feature>
<keyword evidence="3" id="KW-0378">Hydrolase</keyword>
<comment type="caution">
    <text evidence="3">The sequence shown here is derived from an EMBL/GenBank/DDBJ whole genome shotgun (WGS) entry which is preliminary data.</text>
</comment>
<feature type="compositionally biased region" description="Polar residues" evidence="1">
    <location>
        <begin position="519"/>
        <end position="529"/>
    </location>
</feature>
<dbReference type="InterPro" id="IPR041549">
    <property type="entry name" value="IMPa_helical"/>
</dbReference>